<dbReference type="Gene3D" id="3.30.420.40">
    <property type="match status" value="1"/>
</dbReference>
<dbReference type="OrthoDB" id="5572108at2759"/>
<organism evidence="2 3">
    <name type="scientific">Pichia membranifaciens</name>
    <dbReference type="NCBI Taxonomy" id="4926"/>
    <lineage>
        <taxon>Eukaryota</taxon>
        <taxon>Fungi</taxon>
        <taxon>Dikarya</taxon>
        <taxon>Ascomycota</taxon>
        <taxon>Saccharomycotina</taxon>
        <taxon>Pichiomycetes</taxon>
        <taxon>Pichiales</taxon>
        <taxon>Pichiaceae</taxon>
        <taxon>Pichia</taxon>
    </lineage>
</organism>
<sequence>MPPAKRGSLATDPGILLKRRKDRQKANERLQLRLDEQGVKRTEVENNLSFSSIPQVLLINQKNYYTEYLKKDENLRIVRNTREKLNKKLKVKAPSATTKRGDLDRVKNGSASVSVTASANVTENENDDDDDDGDDDGDDAADDGEGRTLVIHPGSHNIKIGWAEDVDPVLVPNLIGYIRREVSEGTPGATAANSKRPAHSVSGLDPPRYLARGDGEPVNEGEEEDENDDGDRFYVLNGDKEFRAKRMFQFQF</sequence>
<comment type="caution">
    <text evidence="2">The sequence shown here is derived from an EMBL/GenBank/DDBJ whole genome shotgun (WGS) entry which is preliminary data.</text>
</comment>
<feature type="region of interest" description="Disordered" evidence="1">
    <location>
        <begin position="88"/>
        <end position="148"/>
    </location>
</feature>
<feature type="compositionally biased region" description="Low complexity" evidence="1">
    <location>
        <begin position="110"/>
        <end position="122"/>
    </location>
</feature>
<dbReference type="Proteomes" id="UP000186136">
    <property type="component" value="Unassembled WGS sequence"/>
</dbReference>
<reference evidence="2 3" key="1">
    <citation type="submission" date="2016-08" db="EMBL/GenBank/DDBJ databases">
        <title>Whole genome shotgun sequence of Pichia membranifaciens KS47-1.</title>
        <authorList>
            <person name="Konishi M."/>
            <person name="Ishida M."/>
            <person name="Arakawa T."/>
            <person name="Kato Y."/>
            <person name="Horiuchi J."/>
        </authorList>
    </citation>
    <scope>NUCLEOTIDE SEQUENCE [LARGE SCALE GENOMIC DNA]</scope>
    <source>
        <strain evidence="2 3">KS47-1</strain>
    </source>
</reference>
<feature type="compositionally biased region" description="Acidic residues" evidence="1">
    <location>
        <begin position="124"/>
        <end position="143"/>
    </location>
</feature>
<name>A0A1Q2YIH2_9ASCO</name>
<feature type="region of interest" description="Disordered" evidence="1">
    <location>
        <begin position="1"/>
        <end position="24"/>
    </location>
</feature>
<feature type="compositionally biased region" description="Acidic residues" evidence="1">
    <location>
        <begin position="217"/>
        <end position="229"/>
    </location>
</feature>
<dbReference type="InterPro" id="IPR043129">
    <property type="entry name" value="ATPase_NBD"/>
</dbReference>
<feature type="region of interest" description="Disordered" evidence="1">
    <location>
        <begin position="185"/>
        <end position="233"/>
    </location>
</feature>
<dbReference type="SUPFAM" id="SSF53067">
    <property type="entry name" value="Actin-like ATPase domain"/>
    <property type="match status" value="1"/>
</dbReference>
<evidence type="ECO:0000313" key="3">
    <source>
        <dbReference type="Proteomes" id="UP000186136"/>
    </source>
</evidence>
<protein>
    <submittedName>
        <fullName evidence="2">Uncharacterized protein</fullName>
    </submittedName>
</protein>
<dbReference type="AlphaFoldDB" id="A0A1Q2YIH2"/>
<evidence type="ECO:0000313" key="2">
    <source>
        <dbReference type="EMBL" id="GAV29349.1"/>
    </source>
</evidence>
<proteinExistence type="predicted"/>
<gene>
    <name evidence="2" type="ORF">PMKS-002831</name>
</gene>
<dbReference type="EMBL" id="BDGI01000112">
    <property type="protein sequence ID" value="GAV29349.1"/>
    <property type="molecule type" value="Genomic_DNA"/>
</dbReference>
<accession>A0A1Q2YIH2</accession>
<evidence type="ECO:0000256" key="1">
    <source>
        <dbReference type="SAM" id="MobiDB-lite"/>
    </source>
</evidence>
<keyword evidence="3" id="KW-1185">Reference proteome</keyword>